<dbReference type="InterPro" id="IPR015813">
    <property type="entry name" value="Pyrv/PenolPyrv_kinase-like_dom"/>
</dbReference>
<dbReference type="OrthoDB" id="9802794at2"/>
<dbReference type="CDD" id="cd00377">
    <property type="entry name" value="ICL_PEPM"/>
    <property type="match status" value="1"/>
</dbReference>
<reference evidence="5 6" key="1">
    <citation type="submission" date="2019-02" db="EMBL/GenBank/DDBJ databases">
        <title>The draft genome of Kosakonia quasisacchari strain WCHKQ120001.</title>
        <authorList>
            <person name="Wang C."/>
            <person name="Feng Y."/>
            <person name="Zong Z."/>
        </authorList>
    </citation>
    <scope>NUCLEOTIDE SEQUENCE [LARGE SCALE GENOMIC DNA]</scope>
    <source>
        <strain evidence="5 6">WCHKQ120001</strain>
    </source>
</reference>
<organism evidence="5 6">
    <name type="scientific">Kosakonia quasisacchari</name>
    <dbReference type="NCBI Taxonomy" id="2529380"/>
    <lineage>
        <taxon>Bacteria</taxon>
        <taxon>Pseudomonadati</taxon>
        <taxon>Pseudomonadota</taxon>
        <taxon>Gammaproteobacteria</taxon>
        <taxon>Enterobacterales</taxon>
        <taxon>Enterobacteriaceae</taxon>
        <taxon>Kosakonia</taxon>
    </lineage>
</organism>
<dbReference type="GO" id="GO:0050188">
    <property type="term" value="F:phosphoenolpyruvate mutase activity"/>
    <property type="evidence" value="ECO:0007669"/>
    <property type="project" value="UniProtKB-EC"/>
</dbReference>
<evidence type="ECO:0000313" key="6">
    <source>
        <dbReference type="Proteomes" id="UP000291793"/>
    </source>
</evidence>
<dbReference type="SUPFAM" id="SSF51621">
    <property type="entry name" value="Phosphoenolpyruvate/pyruvate domain"/>
    <property type="match status" value="1"/>
</dbReference>
<evidence type="ECO:0000256" key="1">
    <source>
        <dbReference type="ARBA" id="ARBA00022723"/>
    </source>
</evidence>
<evidence type="ECO:0000256" key="2">
    <source>
        <dbReference type="ARBA" id="ARBA00023235"/>
    </source>
</evidence>
<gene>
    <name evidence="5" type="primary">aepX</name>
    <name evidence="5" type="ORF">E0L21_10670</name>
</gene>
<evidence type="ECO:0000256" key="3">
    <source>
        <dbReference type="ARBA" id="ARBA00024063"/>
    </source>
</evidence>
<sequence length="294" mass="32468">MLSKKAIRMRQVLKQALASPNLLCIMEAHDGLSTRLAEEAGFDAVWASGLAISTAMALRDCNEATWSQLLDHIEFMVDAVNVPILVDGDSGHGNFNNVRRFVQKLYERGIAGVCLEDKVFPKLNSFANGQQELLDPFVFAGFIKAAKDRLADDNFIIIARTEALIAGAGLEDALHRANIYAEAGADAILIHSKSKSPREVMDFASSWSGKTPLVAVPTTYYDVNPQDLQRVGISNLIWANHAIRTVITSLRGTYASIKQAGNISFIENNIASVNDIFELLDYQRLYQDERKYSS</sequence>
<dbReference type="RefSeq" id="WP_131409267.1">
    <property type="nucleotide sequence ID" value="NZ_SJOP01000008.1"/>
</dbReference>
<dbReference type="PANTHER" id="PTHR42905">
    <property type="entry name" value="PHOSPHOENOLPYRUVATE CARBOXYLASE"/>
    <property type="match status" value="1"/>
</dbReference>
<keyword evidence="1" id="KW-0479">Metal-binding</keyword>
<keyword evidence="5" id="KW-0670">Pyruvate</keyword>
<dbReference type="Pfam" id="PF13714">
    <property type="entry name" value="PEP_mutase"/>
    <property type="match status" value="1"/>
</dbReference>
<comment type="similarity">
    <text evidence="4">Belongs to the isocitrate lyase/PEP mutase superfamily. PEP mutase family.</text>
</comment>
<dbReference type="GO" id="GO:0046872">
    <property type="term" value="F:metal ion binding"/>
    <property type="evidence" value="ECO:0007669"/>
    <property type="project" value="UniProtKB-KW"/>
</dbReference>
<dbReference type="InterPro" id="IPR040442">
    <property type="entry name" value="Pyrv_kinase-like_dom_sf"/>
</dbReference>
<accession>A0A4R0HND4</accession>
<dbReference type="InterPro" id="IPR039556">
    <property type="entry name" value="ICL/PEPM"/>
</dbReference>
<dbReference type="Gene3D" id="3.20.20.60">
    <property type="entry name" value="Phosphoenolpyruvate-binding domains"/>
    <property type="match status" value="1"/>
</dbReference>
<keyword evidence="2 5" id="KW-0413">Isomerase</keyword>
<dbReference type="EC" id="5.4.2.9" evidence="3"/>
<proteinExistence type="inferred from homology"/>
<evidence type="ECO:0000313" key="5">
    <source>
        <dbReference type="EMBL" id="TCC09269.1"/>
    </source>
</evidence>
<keyword evidence="6" id="KW-1185">Reference proteome</keyword>
<dbReference type="AlphaFoldDB" id="A0A4R0HND4"/>
<dbReference type="Proteomes" id="UP000291793">
    <property type="component" value="Unassembled WGS sequence"/>
</dbReference>
<protein>
    <recommendedName>
        <fullName evidence="3">phosphoenolpyruvate mutase</fullName>
        <ecNumber evidence="3">5.4.2.9</ecNumber>
    </recommendedName>
</protein>
<evidence type="ECO:0000256" key="4">
    <source>
        <dbReference type="ARBA" id="ARBA00038455"/>
    </source>
</evidence>
<dbReference type="PANTHER" id="PTHR42905:SF7">
    <property type="entry name" value="PHOSPHOENOLPYRUVATE PHOSPHOMUTASE"/>
    <property type="match status" value="1"/>
</dbReference>
<dbReference type="EMBL" id="SJOP01000008">
    <property type="protein sequence ID" value="TCC09269.1"/>
    <property type="molecule type" value="Genomic_DNA"/>
</dbReference>
<comment type="caution">
    <text evidence="5">The sequence shown here is derived from an EMBL/GenBank/DDBJ whole genome shotgun (WGS) entry which is preliminary data.</text>
</comment>
<dbReference type="InterPro" id="IPR012698">
    <property type="entry name" value="PEnolPyrv_PMutase_core"/>
</dbReference>
<name>A0A4R0HND4_9ENTR</name>
<dbReference type="NCBIfam" id="TIGR02320">
    <property type="entry name" value="PEP_mutase"/>
    <property type="match status" value="1"/>
</dbReference>